<evidence type="ECO:0000313" key="1">
    <source>
        <dbReference type="EMBL" id="UXH41866.1"/>
    </source>
</evidence>
<dbReference type="EMBL" id="CP104557">
    <property type="protein sequence ID" value="UXH41866.1"/>
    <property type="molecule type" value="Genomic_DNA"/>
</dbReference>
<evidence type="ECO:0000313" key="2">
    <source>
        <dbReference type="Proteomes" id="UP001064504"/>
    </source>
</evidence>
<accession>A0ABY6AQE7</accession>
<sequence length="99" mass="11419">MAHLALYKLDLLDAFEARKADWTYADLDKLLTKFRPSSCFEDGKGLIIAAHKEGSWPRTVKRYLLTHYLVHQHIACELDEVFTAVVATLTEQERQNWGV</sequence>
<dbReference type="Proteomes" id="UP001064504">
    <property type="component" value="Chromosome"/>
</dbReference>
<proteinExistence type="predicted"/>
<dbReference type="RefSeq" id="WP_060479174.1">
    <property type="nucleotide sequence ID" value="NZ_CP104557.1"/>
</dbReference>
<name>A0ABY6AQE7_9PSED</name>
<reference evidence="1" key="1">
    <citation type="submission" date="2022-09" db="EMBL/GenBank/DDBJ databases">
        <title>Complete genome sequence of Pseudomonas promysalinigenes strain RL-WG26, a newly isolated PGPR with the potential for plant salinity stress alleviation.</title>
        <authorList>
            <person name="Ren L."/>
            <person name="Wang G."/>
            <person name="Hu H."/>
        </authorList>
    </citation>
    <scope>NUCLEOTIDE SEQUENCE</scope>
    <source>
        <strain evidence="1">RL-WG26</strain>
    </source>
</reference>
<protein>
    <submittedName>
        <fullName evidence="1">Uncharacterized protein</fullName>
    </submittedName>
</protein>
<gene>
    <name evidence="1" type="ORF">N5C08_10220</name>
</gene>
<keyword evidence="2" id="KW-1185">Reference proteome</keyword>
<organism evidence="1 2">
    <name type="scientific">Pseudomonas promysalinigenes</name>
    <dbReference type="NCBI Taxonomy" id="485898"/>
    <lineage>
        <taxon>Bacteria</taxon>
        <taxon>Pseudomonadati</taxon>
        <taxon>Pseudomonadota</taxon>
        <taxon>Gammaproteobacteria</taxon>
        <taxon>Pseudomonadales</taxon>
        <taxon>Pseudomonadaceae</taxon>
        <taxon>Pseudomonas</taxon>
    </lineage>
</organism>